<proteinExistence type="predicted"/>
<feature type="region of interest" description="Disordered" evidence="6">
    <location>
        <begin position="165"/>
        <end position="198"/>
    </location>
</feature>
<evidence type="ECO:0000259" key="7">
    <source>
        <dbReference type="PROSITE" id="PS50157"/>
    </source>
</evidence>
<sequence length="869" mass="99452">MAAVNSVRYVKCQTKRHRNRKIVTEIYITPRIRYQTFGRSMTANQCVECDYRRHPHPEPYTLYSPPSSYGNTNYCEIVPDLLRRNFRTPPLPIYGTLAGSVTGLSQKPMLPLVIFCLGNLAFASDNLWELNAIFGEYVPLGGVSKDIAPAVSGDPNKIAHPSVSSEFSYQTVPKKMEGPERSKMRDVPQNQSAEKNEPEKKIKTYLCPDCPKTFLNPSSLAQHYKTHSDRQDYGCTLCHCAYKCSSALYRHFKKAHPDQPRLSKKASNEQSKQFQQAGYKCDECQKCYPNLHCLRRHQKHVHTDEGRAVCDKCGASFFGQSALKNHLKAKHTNEDPFKCTQCERTFTRIQNLNFVSTCYQPKSGNLLLMRISFNTRQSSNPNNQDLTLKPSCRCRRLIARHLWMNYTRDNRTKQVNKKRRTQRRQKWLCYVVWGWAGAYFCAENLKYYKDVSFTDQPISELVQTHHVSVLFRFVVNMLQRQVFLMIVGNSHKVCQPAGIYKTDYHGLSTIIPCNLPVQATGRVRRQMQFVAVVLLHPHALTLLRLLVRNTAVVLNYVRFFSGNRHWRGSAAENNRNYLGLGAYSNITMNGEWVVACLCAAAFRNLHGICTKRFKISAFSQRPWIHVDSLQFLETNSKNRATLMKIDDELSFLNDYFAPSTAGLLTANKVVELADAAIKTAMTFLIDRRMRENRPHVISPRGRKLAFVLCTSEVQRNFTKITKHSLTLRLIESGKEWVDLCAPRANKPFFPNSLGFVDIARINKVHRKPSVRSSSSEHSHVKPADGVNVRTVLDILIPPEWTTLIFTMQSQTVLKVFQEIACVFFIRRIQSVKQPRKSSTELECSSIAKPLIGIPLRRAKAAVRQQQAQQ</sequence>
<organism evidence="8 9">
    <name type="scientific">Clonorchis sinensis</name>
    <name type="common">Chinese liver fluke</name>
    <dbReference type="NCBI Taxonomy" id="79923"/>
    <lineage>
        <taxon>Eukaryota</taxon>
        <taxon>Metazoa</taxon>
        <taxon>Spiralia</taxon>
        <taxon>Lophotrochozoa</taxon>
        <taxon>Platyhelminthes</taxon>
        <taxon>Trematoda</taxon>
        <taxon>Digenea</taxon>
        <taxon>Opisthorchiida</taxon>
        <taxon>Opisthorchiata</taxon>
        <taxon>Opisthorchiidae</taxon>
        <taxon>Clonorchis</taxon>
    </lineage>
</organism>
<feature type="domain" description="C2H2-type" evidence="7">
    <location>
        <begin position="279"/>
        <end position="307"/>
    </location>
</feature>
<keyword evidence="4" id="KW-0862">Zinc</keyword>
<reference evidence="8" key="1">
    <citation type="journal article" date="2011" name="Genome Biol.">
        <title>The draft genome of the carcinogenic human liver fluke Clonorchis sinensis.</title>
        <authorList>
            <person name="Wang X."/>
            <person name="Chen W."/>
            <person name="Huang Y."/>
            <person name="Sun J."/>
            <person name="Men J."/>
            <person name="Liu H."/>
            <person name="Luo F."/>
            <person name="Guo L."/>
            <person name="Lv X."/>
            <person name="Deng C."/>
            <person name="Zhou C."/>
            <person name="Fan Y."/>
            <person name="Li X."/>
            <person name="Huang L."/>
            <person name="Hu Y."/>
            <person name="Liang C."/>
            <person name="Hu X."/>
            <person name="Xu J."/>
            <person name="Yu X."/>
        </authorList>
    </citation>
    <scope>NUCLEOTIDE SEQUENCE [LARGE SCALE GENOMIC DNA]</scope>
    <source>
        <strain evidence="8">Henan</strain>
    </source>
</reference>
<keyword evidence="1" id="KW-0479">Metal-binding</keyword>
<dbReference type="Proteomes" id="UP000008909">
    <property type="component" value="Unassembled WGS sequence"/>
</dbReference>
<dbReference type="PANTHER" id="PTHR24379">
    <property type="entry name" value="KRAB AND ZINC FINGER DOMAIN-CONTAINING"/>
    <property type="match status" value="1"/>
</dbReference>
<evidence type="ECO:0000256" key="1">
    <source>
        <dbReference type="ARBA" id="ARBA00022723"/>
    </source>
</evidence>
<dbReference type="PROSITE" id="PS00028">
    <property type="entry name" value="ZINC_FINGER_C2H2_1"/>
    <property type="match status" value="4"/>
</dbReference>
<accession>H2KVG7</accession>
<dbReference type="PROSITE" id="PS50157">
    <property type="entry name" value="ZINC_FINGER_C2H2_2"/>
    <property type="match status" value="4"/>
</dbReference>
<dbReference type="PANTHER" id="PTHR24379:SF121">
    <property type="entry name" value="C2H2-TYPE DOMAIN-CONTAINING PROTEIN"/>
    <property type="match status" value="1"/>
</dbReference>
<feature type="compositionally biased region" description="Basic and acidic residues" evidence="6">
    <location>
        <begin position="174"/>
        <end position="186"/>
    </location>
</feature>
<evidence type="ECO:0000256" key="3">
    <source>
        <dbReference type="ARBA" id="ARBA00022771"/>
    </source>
</evidence>
<protein>
    <submittedName>
        <fullName evidence="8">Zinc finger and SCAN domain-containing protein 21</fullName>
    </submittedName>
</protein>
<evidence type="ECO:0000256" key="4">
    <source>
        <dbReference type="ARBA" id="ARBA00022833"/>
    </source>
</evidence>
<evidence type="ECO:0000313" key="9">
    <source>
        <dbReference type="Proteomes" id="UP000008909"/>
    </source>
</evidence>
<evidence type="ECO:0000256" key="5">
    <source>
        <dbReference type="PROSITE-ProRule" id="PRU00042"/>
    </source>
</evidence>
<evidence type="ECO:0000256" key="6">
    <source>
        <dbReference type="SAM" id="MobiDB-lite"/>
    </source>
</evidence>
<keyword evidence="9" id="KW-1185">Reference proteome</keyword>
<evidence type="ECO:0000256" key="2">
    <source>
        <dbReference type="ARBA" id="ARBA00022737"/>
    </source>
</evidence>
<gene>
    <name evidence="8" type="ORF">CLF_112300</name>
</gene>
<dbReference type="EMBL" id="DF144580">
    <property type="protein sequence ID" value="GAA38554.2"/>
    <property type="molecule type" value="Genomic_DNA"/>
</dbReference>
<dbReference type="Gene3D" id="3.30.160.60">
    <property type="entry name" value="Classic Zinc Finger"/>
    <property type="match status" value="3"/>
</dbReference>
<name>H2KVG7_CLOSI</name>
<dbReference type="SUPFAM" id="SSF57667">
    <property type="entry name" value="beta-beta-alpha zinc fingers"/>
    <property type="match status" value="2"/>
</dbReference>
<dbReference type="InterPro" id="IPR013087">
    <property type="entry name" value="Znf_C2H2_type"/>
</dbReference>
<dbReference type="GO" id="GO:0008270">
    <property type="term" value="F:zinc ion binding"/>
    <property type="evidence" value="ECO:0007669"/>
    <property type="project" value="UniProtKB-KW"/>
</dbReference>
<dbReference type="InterPro" id="IPR036236">
    <property type="entry name" value="Znf_C2H2_sf"/>
</dbReference>
<feature type="domain" description="C2H2-type" evidence="7">
    <location>
        <begin position="233"/>
        <end position="261"/>
    </location>
</feature>
<dbReference type="AlphaFoldDB" id="H2KVG7"/>
<evidence type="ECO:0000313" key="8">
    <source>
        <dbReference type="EMBL" id="GAA38554.2"/>
    </source>
</evidence>
<feature type="domain" description="C2H2-type" evidence="7">
    <location>
        <begin position="308"/>
        <end position="336"/>
    </location>
</feature>
<dbReference type="SMART" id="SM00355">
    <property type="entry name" value="ZnF_C2H2"/>
    <property type="match status" value="4"/>
</dbReference>
<keyword evidence="3 5" id="KW-0863">Zinc-finger</keyword>
<keyword evidence="2" id="KW-0677">Repeat</keyword>
<feature type="domain" description="C2H2-type" evidence="7">
    <location>
        <begin position="205"/>
        <end position="232"/>
    </location>
</feature>
<dbReference type="Pfam" id="PF00096">
    <property type="entry name" value="zf-C2H2"/>
    <property type="match status" value="1"/>
</dbReference>